<protein>
    <submittedName>
        <fullName evidence="1">Uncharacterized protein</fullName>
    </submittedName>
</protein>
<dbReference type="RefSeq" id="YP_009202607.1">
    <property type="nucleotide sequence ID" value="NC_028844.1"/>
</dbReference>
<evidence type="ECO:0000313" key="1">
    <source>
        <dbReference type="EMBL" id="AKY02900.1"/>
    </source>
</evidence>
<dbReference type="OrthoDB" id="25883at10239"/>
<dbReference type="Proteomes" id="UP000201885">
    <property type="component" value="Segment"/>
</dbReference>
<reference evidence="1 2" key="1">
    <citation type="submission" date="2015-07" db="EMBL/GenBank/DDBJ databases">
        <authorList>
            <person name="Veralli T.N."/>
            <person name="Brown M.A."/>
            <person name="Cisneros C.R."/>
            <person name="Greenhalgh A.J."/>
            <person name="Law J.M."/>
            <person name="Lederer M.J."/>
            <person name="Shah H.R."/>
            <person name="Situ C.Y."/>
            <person name="Totten M.C."/>
            <person name="Wenneker E.R."/>
            <person name="Williams M.K."/>
            <person name="Yuen A.H."/>
            <person name="Schildbach J.F."/>
            <person name="Serrano M.G."/>
            <person name="Buck G."/>
            <person name="Lee V."/>
            <person name="Wang Y."/>
            <person name="Carvalho R."/>
            <person name="Voegtly L."/>
            <person name="Shi R."/>
            <person name="Duckworth R."/>
            <person name="Johnson A."/>
            <person name="Loviza R."/>
            <person name="Walstead R."/>
            <person name="Shah Z."/>
            <person name="Kiflezghi M."/>
            <person name="Wade K."/>
            <person name="Delesalle V.A."/>
            <person name="Bradley K.W."/>
            <person name="Asai D.J."/>
            <person name="Bowman C.A."/>
            <person name="Russell D.A."/>
            <person name="Pope W.H."/>
            <person name="Jacobs-Sera D."/>
            <person name="Hendrix R.W."/>
            <person name="Hatfull G.F."/>
        </authorList>
    </citation>
    <scope>NUCLEOTIDE SEQUENCE [LARGE SCALE GENOMIC DNA]</scope>
</reference>
<keyword evidence="2" id="KW-1185">Reference proteome</keyword>
<organism evidence="1 2">
    <name type="scientific">Mycobacterium phage Phatniss</name>
    <dbReference type="NCBI Taxonomy" id="1698356"/>
    <lineage>
        <taxon>Viruses</taxon>
        <taxon>Duplodnaviria</taxon>
        <taxon>Heunggongvirae</taxon>
        <taxon>Uroviricota</taxon>
        <taxon>Caudoviricetes</taxon>
        <taxon>Gracegardnervirinae</taxon>
        <taxon>Cheoctovirus</taxon>
        <taxon>Cheoctovirus phatniss</taxon>
    </lineage>
</organism>
<evidence type="ECO:0000313" key="2">
    <source>
        <dbReference type="Proteomes" id="UP000201885"/>
    </source>
</evidence>
<accession>A0A0K1Y705</accession>
<gene>
    <name evidence="1" type="ORF">PHATNISS_90</name>
</gene>
<dbReference type="EMBL" id="KT279576">
    <property type="protein sequence ID" value="AKY02900.1"/>
    <property type="molecule type" value="Genomic_DNA"/>
</dbReference>
<proteinExistence type="predicted"/>
<dbReference type="GeneID" id="26629593"/>
<dbReference type="KEGG" id="vg:26629593"/>
<name>A0A0K1Y705_9CAUD</name>
<sequence>MTDARVAAWIAAWDNLNQVNETLKAQYSRSRGRIEDPDEYRAVLQMSADIYTHLADVPAEVGVAAAELLEHREKELQEQEAMFRKAFDE</sequence>